<organism evidence="1">
    <name type="scientific">uncultured Caudovirales phage</name>
    <dbReference type="NCBI Taxonomy" id="2100421"/>
    <lineage>
        <taxon>Viruses</taxon>
        <taxon>Duplodnaviria</taxon>
        <taxon>Heunggongvirae</taxon>
        <taxon>Uroviricota</taxon>
        <taxon>Caudoviricetes</taxon>
        <taxon>Peduoviridae</taxon>
        <taxon>Maltschvirus</taxon>
        <taxon>Maltschvirus maltsch</taxon>
    </lineage>
</organism>
<name>A0A6J5M9I2_9CAUD</name>
<dbReference type="EMBL" id="LR796418">
    <property type="protein sequence ID" value="CAB4142882.1"/>
    <property type="molecule type" value="Genomic_DNA"/>
</dbReference>
<protein>
    <submittedName>
        <fullName evidence="1">Uncharacterized protein</fullName>
    </submittedName>
</protein>
<evidence type="ECO:0000313" key="1">
    <source>
        <dbReference type="EMBL" id="CAB4142882.1"/>
    </source>
</evidence>
<reference evidence="1" key="1">
    <citation type="submission" date="2020-04" db="EMBL/GenBank/DDBJ databases">
        <authorList>
            <person name="Chiriac C."/>
            <person name="Salcher M."/>
            <person name="Ghai R."/>
            <person name="Kavagutti S V."/>
        </authorList>
    </citation>
    <scope>NUCLEOTIDE SEQUENCE</scope>
</reference>
<evidence type="ECO:0000313" key="2">
    <source>
        <dbReference type="EMBL" id="CAB4162437.1"/>
    </source>
</evidence>
<sequence length="105" mass="11680">MRTSPRCASVTKEGKQCLRSENCPKHKEVNAPLKAARLAKEIKWRKAMNETAAKKNMKANGGAQLPLGLDDQPCTFEEGMAIVNAIFIELHGRPYRTLNNNEGDK</sequence>
<accession>A0A6J5M9I2</accession>
<dbReference type="EMBL" id="LR796737">
    <property type="protein sequence ID" value="CAB4162437.1"/>
    <property type="molecule type" value="Genomic_DNA"/>
</dbReference>
<gene>
    <name evidence="1" type="ORF">UFOVP436_44</name>
    <name evidence="2" type="ORF">UFOVP784_44</name>
</gene>
<proteinExistence type="predicted"/>